<dbReference type="InterPro" id="IPR006059">
    <property type="entry name" value="SBP"/>
</dbReference>
<dbReference type="PROSITE" id="PS51318">
    <property type="entry name" value="TAT"/>
    <property type="match status" value="1"/>
</dbReference>
<dbReference type="Pfam" id="PF01547">
    <property type="entry name" value="SBP_bac_1"/>
    <property type="match status" value="1"/>
</dbReference>
<evidence type="ECO:0000313" key="7">
    <source>
        <dbReference type="Proteomes" id="UP000521922"/>
    </source>
</evidence>
<evidence type="ECO:0000256" key="4">
    <source>
        <dbReference type="ARBA" id="ARBA00022729"/>
    </source>
</evidence>
<keyword evidence="7" id="KW-1185">Reference proteome</keyword>
<comment type="subcellular location">
    <subcellularLocation>
        <location evidence="1">Cell envelope</location>
    </subcellularLocation>
</comment>
<evidence type="ECO:0000256" key="5">
    <source>
        <dbReference type="SAM" id="SignalP"/>
    </source>
</evidence>
<dbReference type="Proteomes" id="UP000521922">
    <property type="component" value="Unassembled WGS sequence"/>
</dbReference>
<dbReference type="RefSeq" id="WP_179749545.1">
    <property type="nucleotide sequence ID" value="NZ_BAAAGN010000006.1"/>
</dbReference>
<comment type="caution">
    <text evidence="6">The sequence shown here is derived from an EMBL/GenBank/DDBJ whole genome shotgun (WGS) entry which is preliminary data.</text>
</comment>
<keyword evidence="4 5" id="KW-0732">Signal</keyword>
<accession>A0A7Y9DJP3</accession>
<reference evidence="6 7" key="1">
    <citation type="submission" date="2020-07" db="EMBL/GenBank/DDBJ databases">
        <title>Sequencing the genomes of 1000 actinobacteria strains.</title>
        <authorList>
            <person name="Klenk H.-P."/>
        </authorList>
    </citation>
    <scope>NUCLEOTIDE SEQUENCE [LARGE SCALE GENOMIC DNA]</scope>
    <source>
        <strain evidence="6 7">DSM 7487</strain>
    </source>
</reference>
<evidence type="ECO:0000256" key="1">
    <source>
        <dbReference type="ARBA" id="ARBA00004196"/>
    </source>
</evidence>
<evidence type="ECO:0000313" key="6">
    <source>
        <dbReference type="EMBL" id="NYD21328.1"/>
    </source>
</evidence>
<name>A0A7Y9DJP3_9ACTN</name>
<feature type="signal peptide" evidence="5">
    <location>
        <begin position="1"/>
        <end position="31"/>
    </location>
</feature>
<dbReference type="InterPro" id="IPR006311">
    <property type="entry name" value="TAT_signal"/>
</dbReference>
<dbReference type="Gene3D" id="3.40.190.10">
    <property type="entry name" value="Periplasmic binding protein-like II"/>
    <property type="match status" value="2"/>
</dbReference>
<gene>
    <name evidence="6" type="ORF">BJ968_000868</name>
</gene>
<dbReference type="AlphaFoldDB" id="A0A7Y9DJP3"/>
<keyword evidence="3" id="KW-0813">Transport</keyword>
<dbReference type="GO" id="GO:0030313">
    <property type="term" value="C:cell envelope"/>
    <property type="evidence" value="ECO:0007669"/>
    <property type="project" value="UniProtKB-SubCell"/>
</dbReference>
<dbReference type="PANTHER" id="PTHR43649">
    <property type="entry name" value="ARABINOSE-BINDING PROTEIN-RELATED"/>
    <property type="match status" value="1"/>
</dbReference>
<proteinExistence type="inferred from homology"/>
<organism evidence="6 7">
    <name type="scientific">Kineococcus aurantiacus</name>
    <dbReference type="NCBI Taxonomy" id="37633"/>
    <lineage>
        <taxon>Bacteria</taxon>
        <taxon>Bacillati</taxon>
        <taxon>Actinomycetota</taxon>
        <taxon>Actinomycetes</taxon>
        <taxon>Kineosporiales</taxon>
        <taxon>Kineosporiaceae</taxon>
        <taxon>Kineococcus</taxon>
    </lineage>
</organism>
<evidence type="ECO:0000256" key="2">
    <source>
        <dbReference type="ARBA" id="ARBA00008520"/>
    </source>
</evidence>
<feature type="chain" id="PRO_5030851338" evidence="5">
    <location>
        <begin position="32"/>
        <end position="434"/>
    </location>
</feature>
<dbReference type="EMBL" id="JACCBB010000001">
    <property type="protein sequence ID" value="NYD21328.1"/>
    <property type="molecule type" value="Genomic_DNA"/>
</dbReference>
<dbReference type="InterPro" id="IPR050490">
    <property type="entry name" value="Bact_solute-bd_prot1"/>
</dbReference>
<protein>
    <submittedName>
        <fullName evidence="6">ABC-type glycerol-3-phosphate transport system substrate-binding protein</fullName>
    </submittedName>
</protein>
<dbReference type="SUPFAM" id="SSF53850">
    <property type="entry name" value="Periplasmic binding protein-like II"/>
    <property type="match status" value="1"/>
</dbReference>
<dbReference type="PANTHER" id="PTHR43649:SF31">
    <property type="entry name" value="SN-GLYCEROL-3-PHOSPHATE-BINDING PERIPLASMIC PROTEIN UGPB"/>
    <property type="match status" value="1"/>
</dbReference>
<comment type="similarity">
    <text evidence="2">Belongs to the bacterial solute-binding protein 1 family.</text>
</comment>
<sequence length="434" mass="45971">MHETPAAPRTRLTRRSVLALGAAAGAAPALAACGSNDSAGGGGDVTLGLWTWASEFEDAFAAAADEYHQLHPNVTVKPRYWSFANYAPSLQAALAAKEEGDIFMPLVSTLALAQAERTVDLRKALGADFLEGFFPSTNEENVYQDGQYAVGWAAQTFGLFHNTTIMAQLGLTPPETWDDLAAMAPQINAAGLVPMSIQGNPSNQLSDFMLPIITQITDDPQVVLDLDTHEEKGVSWDSEPVVQALTIVKQLTDAGVFSSGVLATDSDTANSTFTSGKAAMLFTGSFFPPSLQTTAPPEFLTQYGIAKTPTVQPGGKHWCANQAGYTWAVSSGSKNQDAAVDFLKYLYDPQRYLKMMNDTFSMPSTKAAADGVTSSDIKTMTSWLLDGEGAPHIMFGKGTLDSVTNGVVSVINGSATPAQAAKAIEAAVVQARKI</sequence>
<evidence type="ECO:0000256" key="3">
    <source>
        <dbReference type="ARBA" id="ARBA00022448"/>
    </source>
</evidence>